<dbReference type="HOGENOM" id="CLU_1586258_0_0_1"/>
<evidence type="ECO:0000313" key="2">
    <source>
        <dbReference type="EMBL" id="CCG21400.1"/>
    </source>
</evidence>
<dbReference type="KEGG" id="cot:CORT_0A10150"/>
<keyword evidence="3" id="KW-1185">Reference proteome</keyword>
<name>H8WX95_CANO9</name>
<accession>H8WX95</accession>
<sequence length="168" mass="19977">MNQEYTRYREVQLRGYEKYRYRPYVKELKETVLICNKKLRALNLHDHQVESLDRSNSVVNFWRFTTRFFKFSLFMGLSLPGIFLFSPVFIISRRILRERLKRHCFTTSYPVLLDGGGASFDENLQLKQIFQSVFFVAAIHAPFTHKYLLHFIEPGRRRSESIPSSASK</sequence>
<gene>
    <name evidence="2" type="ORF">CORT_0A10150</name>
</gene>
<dbReference type="PANTHER" id="PTHR31605:SF2">
    <property type="entry name" value="GLYCEROL-3-PHOSPHATE O-ACYLTRANSFERASE 2"/>
    <property type="match status" value="1"/>
</dbReference>
<evidence type="ECO:0000256" key="1">
    <source>
        <dbReference type="SAM" id="Phobius"/>
    </source>
</evidence>
<keyword evidence="1" id="KW-1133">Transmembrane helix</keyword>
<dbReference type="RefSeq" id="XP_003866839.1">
    <property type="nucleotide sequence ID" value="XM_003866791.1"/>
</dbReference>
<protein>
    <submittedName>
        <fullName evidence="2">Uncharacterized protein</fullName>
    </submittedName>
</protein>
<dbReference type="PANTHER" id="PTHR31605">
    <property type="entry name" value="GLYCEROL-3-PHOSPHATE O-ACYLTRANSFERASE 1"/>
    <property type="match status" value="1"/>
</dbReference>
<dbReference type="EMBL" id="HE681719">
    <property type="protein sequence ID" value="CCG21400.1"/>
    <property type="molecule type" value="Genomic_DNA"/>
</dbReference>
<dbReference type="GO" id="GO:0004366">
    <property type="term" value="F:glycerol-3-phosphate O-acyltransferase activity"/>
    <property type="evidence" value="ECO:0007669"/>
    <property type="project" value="TreeGrafter"/>
</dbReference>
<keyword evidence="1" id="KW-0812">Transmembrane</keyword>
<proteinExistence type="predicted"/>
<dbReference type="GeneID" id="14537564"/>
<dbReference type="GO" id="GO:0016287">
    <property type="term" value="F:glycerone-phosphate O-acyltransferase activity"/>
    <property type="evidence" value="ECO:0007669"/>
    <property type="project" value="TreeGrafter"/>
</dbReference>
<reference evidence="2 3" key="1">
    <citation type="journal article" date="2012" name="PLoS ONE">
        <title>Sequence and analysis of the genome of the pathogenic yeast Candida orthopsilosis.</title>
        <authorList>
            <person name="Riccombeni A."/>
            <person name="Vidanes G."/>
            <person name="Proux-Wera E."/>
            <person name="Wolfe K.H."/>
            <person name="Butler G."/>
        </authorList>
    </citation>
    <scope>NUCLEOTIDE SEQUENCE [LARGE SCALE GENOMIC DNA]</scope>
    <source>
        <strain evidence="2 3">Co 90-125</strain>
    </source>
</reference>
<dbReference type="GO" id="GO:0008654">
    <property type="term" value="P:phospholipid biosynthetic process"/>
    <property type="evidence" value="ECO:0007669"/>
    <property type="project" value="TreeGrafter"/>
</dbReference>
<feature type="transmembrane region" description="Helical" evidence="1">
    <location>
        <begin position="71"/>
        <end position="92"/>
    </location>
</feature>
<organism evidence="2 3">
    <name type="scientific">Candida orthopsilosis (strain 90-125)</name>
    <name type="common">Yeast</name>
    <dbReference type="NCBI Taxonomy" id="1136231"/>
    <lineage>
        <taxon>Eukaryota</taxon>
        <taxon>Fungi</taxon>
        <taxon>Dikarya</taxon>
        <taxon>Ascomycota</taxon>
        <taxon>Saccharomycotina</taxon>
        <taxon>Pichiomycetes</taxon>
        <taxon>Debaryomycetaceae</taxon>
        <taxon>Candida/Lodderomyces clade</taxon>
        <taxon>Candida</taxon>
    </lineage>
</organism>
<dbReference type="InterPro" id="IPR052744">
    <property type="entry name" value="GPAT/DAPAT"/>
</dbReference>
<evidence type="ECO:0000313" key="3">
    <source>
        <dbReference type="Proteomes" id="UP000005018"/>
    </source>
</evidence>
<keyword evidence="1" id="KW-0472">Membrane</keyword>
<dbReference type="AlphaFoldDB" id="H8WX95"/>
<dbReference type="OrthoDB" id="2427554at2759"/>
<dbReference type="Proteomes" id="UP000005018">
    <property type="component" value="Chromosome 1"/>
</dbReference>